<dbReference type="AlphaFoldDB" id="A0A4Z2H5R5"/>
<dbReference type="EMBL" id="SRLO01000322">
    <property type="protein sequence ID" value="TNN61076.1"/>
    <property type="molecule type" value="Genomic_DNA"/>
</dbReference>
<dbReference type="Proteomes" id="UP000314294">
    <property type="component" value="Unassembled WGS sequence"/>
</dbReference>
<dbReference type="GO" id="GO:0003677">
    <property type="term" value="F:DNA binding"/>
    <property type="evidence" value="ECO:0007669"/>
    <property type="project" value="UniProtKB-KW"/>
</dbReference>
<dbReference type="SUPFAM" id="SSF56112">
    <property type="entry name" value="Protein kinase-like (PK-like)"/>
    <property type="match status" value="1"/>
</dbReference>
<feature type="region of interest" description="Disordered" evidence="1">
    <location>
        <begin position="130"/>
        <end position="157"/>
    </location>
</feature>
<dbReference type="OrthoDB" id="8962753at2759"/>
<evidence type="ECO:0000313" key="3">
    <source>
        <dbReference type="Proteomes" id="UP000314294"/>
    </source>
</evidence>
<gene>
    <name evidence="2" type="primary">HIPK1_0</name>
    <name evidence="2" type="ORF">EYF80_028729</name>
</gene>
<proteinExistence type="predicted"/>
<organism evidence="2 3">
    <name type="scientific">Liparis tanakae</name>
    <name type="common">Tanaka's snailfish</name>
    <dbReference type="NCBI Taxonomy" id="230148"/>
    <lineage>
        <taxon>Eukaryota</taxon>
        <taxon>Metazoa</taxon>
        <taxon>Chordata</taxon>
        <taxon>Craniata</taxon>
        <taxon>Vertebrata</taxon>
        <taxon>Euteleostomi</taxon>
        <taxon>Actinopterygii</taxon>
        <taxon>Neopterygii</taxon>
        <taxon>Teleostei</taxon>
        <taxon>Neoteleostei</taxon>
        <taxon>Acanthomorphata</taxon>
        <taxon>Eupercaria</taxon>
        <taxon>Perciformes</taxon>
        <taxon>Cottioidei</taxon>
        <taxon>Cottales</taxon>
        <taxon>Liparidae</taxon>
        <taxon>Liparis</taxon>
    </lineage>
</organism>
<sequence length="257" mass="28641">MHRKEPYRLKVIDFGLALEVSAATQGAYIQTLLYSSSRAQRLLTQFLESNDKLLFGDILCGMLEIDAAKRLTPRQVLQHQFTSMHHISSRYHVRPYVRSYFETMDLCGKAVVGSSGGAYSVQQNFPSASALSQPQAINPHPCSTTRTSGSLNSGQQQLRITKRQKKKMADCDDADDQQLTDHKIKRSAACPANCSPRSVLALPAVASVSHECSGNGPMTFWFQQVRRLSFLAFNPFSLIKRSSLASGTRRADLRQRD</sequence>
<keyword evidence="2" id="KW-0238">DNA-binding</keyword>
<name>A0A4Z2H5R5_9TELE</name>
<keyword evidence="2" id="KW-0371">Homeobox</keyword>
<dbReference type="GO" id="GO:0016301">
    <property type="term" value="F:kinase activity"/>
    <property type="evidence" value="ECO:0007669"/>
    <property type="project" value="UniProtKB-KW"/>
</dbReference>
<accession>A0A4Z2H5R5</accession>
<evidence type="ECO:0000313" key="2">
    <source>
        <dbReference type="EMBL" id="TNN61076.1"/>
    </source>
</evidence>
<keyword evidence="2" id="KW-0808">Transferase</keyword>
<protein>
    <submittedName>
        <fullName evidence="2">Homeodomain-interacting protein kinase 1</fullName>
    </submittedName>
</protein>
<keyword evidence="3" id="KW-1185">Reference proteome</keyword>
<reference evidence="2 3" key="1">
    <citation type="submission" date="2019-03" db="EMBL/GenBank/DDBJ databases">
        <title>First draft genome of Liparis tanakae, snailfish: a comprehensive survey of snailfish specific genes.</title>
        <authorList>
            <person name="Kim W."/>
            <person name="Song I."/>
            <person name="Jeong J.-H."/>
            <person name="Kim D."/>
            <person name="Kim S."/>
            <person name="Ryu S."/>
            <person name="Song J.Y."/>
            <person name="Lee S.K."/>
        </authorList>
    </citation>
    <scope>NUCLEOTIDE SEQUENCE [LARGE SCALE GENOMIC DNA]</scope>
    <source>
        <tissue evidence="2">Muscle</tissue>
    </source>
</reference>
<dbReference type="InterPro" id="IPR011009">
    <property type="entry name" value="Kinase-like_dom_sf"/>
</dbReference>
<comment type="caution">
    <text evidence="2">The sequence shown here is derived from an EMBL/GenBank/DDBJ whole genome shotgun (WGS) entry which is preliminary data.</text>
</comment>
<evidence type="ECO:0000256" key="1">
    <source>
        <dbReference type="SAM" id="MobiDB-lite"/>
    </source>
</evidence>
<keyword evidence="2" id="KW-0418">Kinase</keyword>